<dbReference type="OrthoDB" id="10667892at2759"/>
<keyword evidence="2" id="KW-1185">Reference proteome</keyword>
<dbReference type="RefSeq" id="XP_041199943.1">
    <property type="nucleotide sequence ID" value="XM_041342867.1"/>
</dbReference>
<dbReference type="GeneID" id="64636883"/>
<name>A0A9P7JK06_9AGAM</name>
<evidence type="ECO:0000313" key="1">
    <source>
        <dbReference type="EMBL" id="KAG1827096.1"/>
    </source>
</evidence>
<sequence>MPQTTYLIMVQHPMHDIWCESLELRLLRQSQGLQKTCVQFLHAAPKALRHSHELATGPTLFFSHESSASQSVILVCRLMKRDKLKSQCKWRILHERPSVLMDPDKSNHYLRSRILVVFPSTVLYSLHTIPVLGPCLFATQLGNPIHLWSGCCCFLLQHVFAGKKIDTWSPRTNCDTLTIMHGRIIYGTLDEGLKKYPLANRRRVNLACILQDDQHRVCIARTSWQIIHWTVTCGGHWSMPMDTTCLRPMINRQCPPTKVSAVLTTRINPQSSQIWR</sequence>
<gene>
    <name evidence="1" type="ORF">BJ212DRAFT_30262</name>
</gene>
<protein>
    <submittedName>
        <fullName evidence="1">Uncharacterized protein</fullName>
    </submittedName>
</protein>
<evidence type="ECO:0000313" key="2">
    <source>
        <dbReference type="Proteomes" id="UP000807769"/>
    </source>
</evidence>
<proteinExistence type="predicted"/>
<dbReference type="Proteomes" id="UP000807769">
    <property type="component" value="Unassembled WGS sequence"/>
</dbReference>
<reference evidence="1" key="1">
    <citation type="journal article" date="2020" name="New Phytol.">
        <title>Comparative genomics reveals dynamic genome evolution in host specialist ectomycorrhizal fungi.</title>
        <authorList>
            <person name="Lofgren L.A."/>
            <person name="Nguyen N.H."/>
            <person name="Vilgalys R."/>
            <person name="Ruytinx J."/>
            <person name="Liao H.L."/>
            <person name="Branco S."/>
            <person name="Kuo A."/>
            <person name="LaButti K."/>
            <person name="Lipzen A."/>
            <person name="Andreopoulos W."/>
            <person name="Pangilinan J."/>
            <person name="Riley R."/>
            <person name="Hundley H."/>
            <person name="Na H."/>
            <person name="Barry K."/>
            <person name="Grigoriev I.V."/>
            <person name="Stajich J.E."/>
            <person name="Kennedy P.G."/>
        </authorList>
    </citation>
    <scope>NUCLEOTIDE SEQUENCE</scope>
    <source>
        <strain evidence="1">MN1</strain>
    </source>
</reference>
<dbReference type="EMBL" id="JABBWG010000001">
    <property type="protein sequence ID" value="KAG1827096.1"/>
    <property type="molecule type" value="Genomic_DNA"/>
</dbReference>
<dbReference type="AlphaFoldDB" id="A0A9P7JK06"/>
<organism evidence="1 2">
    <name type="scientific">Suillus subaureus</name>
    <dbReference type="NCBI Taxonomy" id="48587"/>
    <lineage>
        <taxon>Eukaryota</taxon>
        <taxon>Fungi</taxon>
        <taxon>Dikarya</taxon>
        <taxon>Basidiomycota</taxon>
        <taxon>Agaricomycotina</taxon>
        <taxon>Agaricomycetes</taxon>
        <taxon>Agaricomycetidae</taxon>
        <taxon>Boletales</taxon>
        <taxon>Suillineae</taxon>
        <taxon>Suillaceae</taxon>
        <taxon>Suillus</taxon>
    </lineage>
</organism>
<comment type="caution">
    <text evidence="1">The sequence shown here is derived from an EMBL/GenBank/DDBJ whole genome shotgun (WGS) entry which is preliminary data.</text>
</comment>
<accession>A0A9P7JK06</accession>